<keyword evidence="1" id="KW-0175">Coiled coil</keyword>
<sequence>MVKAMMDDLKDDEGTTKKLNFSHQYFIFQHTSVFFVFVGSNELSVSKLENFYMDLKKDLCKICRNKLETLQDIELNDGFYQRQLQPQLEQRLTQYQSSIKVDKIRIAHSKLNQAKDEMKNNLIEMSNNVGMVRDGLLVDAAEINLQARKFQKGAADLEKEANKRNFWAFSPKCMLFAGGTGGAGVGVYFIIRALIFK</sequence>
<keyword evidence="4" id="KW-1185">Reference proteome</keyword>
<name>A0A078A4X2_STYLE</name>
<keyword evidence="2" id="KW-0472">Membrane</keyword>
<dbReference type="Proteomes" id="UP000039865">
    <property type="component" value="Unassembled WGS sequence"/>
</dbReference>
<keyword evidence="2" id="KW-1133">Transmembrane helix</keyword>
<proteinExistence type="predicted"/>
<evidence type="ECO:0000313" key="3">
    <source>
        <dbReference type="EMBL" id="CDW77244.1"/>
    </source>
</evidence>
<feature type="coiled-coil region" evidence="1">
    <location>
        <begin position="101"/>
        <end position="160"/>
    </location>
</feature>
<reference evidence="3 4" key="1">
    <citation type="submission" date="2014-06" db="EMBL/GenBank/DDBJ databases">
        <authorList>
            <person name="Swart Estienne"/>
        </authorList>
    </citation>
    <scope>NUCLEOTIDE SEQUENCE [LARGE SCALE GENOMIC DNA]</scope>
    <source>
        <strain evidence="3 4">130c</strain>
    </source>
</reference>
<accession>A0A078A4X2</accession>
<feature type="transmembrane region" description="Helical" evidence="2">
    <location>
        <begin position="173"/>
        <end position="195"/>
    </location>
</feature>
<evidence type="ECO:0000313" key="4">
    <source>
        <dbReference type="Proteomes" id="UP000039865"/>
    </source>
</evidence>
<evidence type="ECO:0000256" key="2">
    <source>
        <dbReference type="SAM" id="Phobius"/>
    </source>
</evidence>
<dbReference type="InParanoid" id="A0A078A4X2"/>
<organism evidence="3 4">
    <name type="scientific">Stylonychia lemnae</name>
    <name type="common">Ciliate</name>
    <dbReference type="NCBI Taxonomy" id="5949"/>
    <lineage>
        <taxon>Eukaryota</taxon>
        <taxon>Sar</taxon>
        <taxon>Alveolata</taxon>
        <taxon>Ciliophora</taxon>
        <taxon>Intramacronucleata</taxon>
        <taxon>Spirotrichea</taxon>
        <taxon>Stichotrichia</taxon>
        <taxon>Sporadotrichida</taxon>
        <taxon>Oxytrichidae</taxon>
        <taxon>Stylonychinae</taxon>
        <taxon>Stylonychia</taxon>
    </lineage>
</organism>
<evidence type="ECO:0000256" key="1">
    <source>
        <dbReference type="SAM" id="Coils"/>
    </source>
</evidence>
<dbReference type="EMBL" id="CCKQ01005972">
    <property type="protein sequence ID" value="CDW77244.1"/>
    <property type="molecule type" value="Genomic_DNA"/>
</dbReference>
<gene>
    <name evidence="3" type="primary">Contig4288.g4592</name>
    <name evidence="3" type="ORF">STYLEM_6204</name>
</gene>
<protein>
    <recommendedName>
        <fullName evidence="5">V-SNARE coiled-coil homology domain-containing protein</fullName>
    </recommendedName>
</protein>
<dbReference type="AlphaFoldDB" id="A0A078A4X2"/>
<evidence type="ECO:0008006" key="5">
    <source>
        <dbReference type="Google" id="ProtNLM"/>
    </source>
</evidence>
<keyword evidence="2" id="KW-0812">Transmembrane</keyword>